<organism evidence="10">
    <name type="scientific">Symploca sp. SIO1C4</name>
    <dbReference type="NCBI Taxonomy" id="2607765"/>
    <lineage>
        <taxon>Bacteria</taxon>
        <taxon>Bacillati</taxon>
        <taxon>Cyanobacteriota</taxon>
        <taxon>Cyanophyceae</taxon>
        <taxon>Coleofasciculales</taxon>
        <taxon>Coleofasciculaceae</taxon>
        <taxon>Symploca</taxon>
    </lineage>
</organism>
<evidence type="ECO:0000256" key="5">
    <source>
        <dbReference type="RuleBase" id="RU004003"/>
    </source>
</evidence>
<evidence type="ECO:0000313" key="10">
    <source>
        <dbReference type="EMBL" id="NER28996.1"/>
    </source>
</evidence>
<evidence type="ECO:0000256" key="6">
    <source>
        <dbReference type="RuleBase" id="RU004004"/>
    </source>
</evidence>
<evidence type="ECO:0000259" key="9">
    <source>
        <dbReference type="SMART" id="SM00965"/>
    </source>
</evidence>
<sequence>MRQAQQLSGILAIAAVTTLVAPQPVRATSTMVTGVQVNPNGTQLQVILETQAGDERPQIFAVNRGNDWVADIVNTGLNLKEGDSLRYENPMSGITAVAVNQLAPNTIRITVSGDGGSPEGQILQQGSTLITLGITPAAKNQTGSELPGASPLNALEPATVAQTPTAEPEEIPTAEPIEPESNQTPPPTEAQIEESTEEQLQEEETAQPPPQPEVLFPEPEIIIEGVPASPATTSQPVAPTPPFLPRAVAPPVGDIAISNINVAASRIDLGTGARVPRLVLREAPVREVLALLARAADLNLAFAGGGAARGRTAQGAPPAAAQQTISLDLEDEPVQDVFNYVLQLSGLEANRIGRTIFVGSRLPDATRNLISRTLRLNQVTASQAAGFLSAQGAETQRVVEEVTIQTVGEGAAARTVETRDTTIEPLAATEGEGPLLLKGLSVLTDERLNAVMMVGDPRKVEIASSFLLQLDARRRQVAVNVKIVDVDLSGQELFNTSFSFGIDDTFFSVDEGAAVVNFGEFRPPTNLDATTSLTSRPVIANPFSGANTFVELDDSISIPGTSPGEIVLDERDGTIVRRQGRGSLIFQRRNAGVSGDPLDGGITNIDLAEDTEITIDSDGEFSFSLGDDGEVDFGLPSLFQYPSRFLATLEAQVISGNAKILTDPTLVVQEGETANVNLVQEVVGNISSETDTSDGLTTRTITAEIEEAGLILEITVDRIDDNGFVSLRVNPTVTSIGSTQDLSVGDDTNQIALLNRRDLQSGLIRLRDGQTLILSGIIQETDRTTVSKVPILGDLPIIGALFRSTDRENERNEVIVLLTPQIIDDSERAGFGYNYTPSRDARQLLDRGGFPTRDGNQ</sequence>
<dbReference type="InterPro" id="IPR005644">
    <property type="entry name" value="NolW-like"/>
</dbReference>
<dbReference type="EMBL" id="JAAHFQ010000291">
    <property type="protein sequence ID" value="NER28996.1"/>
    <property type="molecule type" value="Genomic_DNA"/>
</dbReference>
<dbReference type="InterPro" id="IPR021731">
    <property type="entry name" value="AMIN_dom"/>
</dbReference>
<feature type="compositionally biased region" description="Acidic residues" evidence="7">
    <location>
        <begin position="191"/>
        <end position="205"/>
    </location>
</feature>
<keyword evidence="3" id="KW-0472">Membrane</keyword>
<dbReference type="GO" id="GO:0009279">
    <property type="term" value="C:cell outer membrane"/>
    <property type="evidence" value="ECO:0007669"/>
    <property type="project" value="UniProtKB-SubCell"/>
</dbReference>
<evidence type="ECO:0000256" key="1">
    <source>
        <dbReference type="ARBA" id="ARBA00022448"/>
    </source>
</evidence>
<evidence type="ECO:0000256" key="7">
    <source>
        <dbReference type="SAM" id="MobiDB-lite"/>
    </source>
</evidence>
<proteinExistence type="inferred from homology"/>
<evidence type="ECO:0000256" key="8">
    <source>
        <dbReference type="SAM" id="SignalP"/>
    </source>
</evidence>
<dbReference type="GO" id="GO:0015627">
    <property type="term" value="C:type II protein secretion system complex"/>
    <property type="evidence" value="ECO:0007669"/>
    <property type="project" value="TreeGrafter"/>
</dbReference>
<dbReference type="InterPro" id="IPR050810">
    <property type="entry name" value="Bact_Secretion_Sys_Channel"/>
</dbReference>
<keyword evidence="1 6" id="KW-0813">Transport</keyword>
<feature type="domain" description="Secretin/TonB short N-terminal" evidence="9">
    <location>
        <begin position="298"/>
        <end position="361"/>
    </location>
</feature>
<gene>
    <name evidence="10" type="ORF">F6J89_15490</name>
</gene>
<dbReference type="InterPro" id="IPR011662">
    <property type="entry name" value="Secretin/TonB_short_N"/>
</dbReference>
<dbReference type="PANTHER" id="PTHR30332">
    <property type="entry name" value="PROBABLE GENERAL SECRETION PATHWAY PROTEIN D"/>
    <property type="match status" value="1"/>
</dbReference>
<comment type="caution">
    <text evidence="10">The sequence shown here is derived from an EMBL/GenBank/DDBJ whole genome shotgun (WGS) entry which is preliminary data.</text>
</comment>
<keyword evidence="2 8" id="KW-0732">Signal</keyword>
<name>A0A6B3N5H6_9CYAN</name>
<dbReference type="PANTHER" id="PTHR30332:SF17">
    <property type="entry name" value="TYPE IV PILIATION SYSTEM PROTEIN DR_0774-RELATED"/>
    <property type="match status" value="1"/>
</dbReference>
<keyword evidence="4" id="KW-0998">Cell outer membrane</keyword>
<dbReference type="SMART" id="SM00965">
    <property type="entry name" value="STN"/>
    <property type="match status" value="1"/>
</dbReference>
<dbReference type="Pfam" id="PF00263">
    <property type="entry name" value="Secretin"/>
    <property type="match status" value="1"/>
</dbReference>
<evidence type="ECO:0000256" key="2">
    <source>
        <dbReference type="ARBA" id="ARBA00022729"/>
    </source>
</evidence>
<feature type="region of interest" description="Disordered" evidence="7">
    <location>
        <begin position="160"/>
        <end position="215"/>
    </location>
</feature>
<dbReference type="InterPro" id="IPR038591">
    <property type="entry name" value="NolW-like_sf"/>
</dbReference>
<dbReference type="Pfam" id="PF11741">
    <property type="entry name" value="AMIN"/>
    <property type="match status" value="1"/>
</dbReference>
<evidence type="ECO:0000256" key="3">
    <source>
        <dbReference type="ARBA" id="ARBA00023136"/>
    </source>
</evidence>
<dbReference type="InterPro" id="IPR004846">
    <property type="entry name" value="T2SS/T3SS_dom"/>
</dbReference>
<comment type="similarity">
    <text evidence="5">Belongs to the bacterial secretin family.</text>
</comment>
<dbReference type="AlphaFoldDB" id="A0A6B3N5H6"/>
<protein>
    <submittedName>
        <fullName evidence="10">AMIN domain-containing protein</fullName>
    </submittedName>
</protein>
<reference evidence="10" key="1">
    <citation type="submission" date="2019-11" db="EMBL/GenBank/DDBJ databases">
        <title>Genomic insights into an expanded diversity of filamentous marine cyanobacteria reveals the extraordinary biosynthetic potential of Moorea and Okeania.</title>
        <authorList>
            <person name="Ferreira Leao T."/>
            <person name="Wang M."/>
            <person name="Moss N."/>
            <person name="Da Silva R."/>
            <person name="Sanders J."/>
            <person name="Nurk S."/>
            <person name="Gurevich A."/>
            <person name="Humphrey G."/>
            <person name="Reher R."/>
            <person name="Zhu Q."/>
            <person name="Belda-Ferre P."/>
            <person name="Glukhov E."/>
            <person name="Rex R."/>
            <person name="Dorrestein P.C."/>
            <person name="Knight R."/>
            <person name="Pevzner P."/>
            <person name="Gerwick W.H."/>
            <person name="Gerwick L."/>
        </authorList>
    </citation>
    <scope>NUCLEOTIDE SEQUENCE</scope>
    <source>
        <strain evidence="10">SIO1C4</strain>
    </source>
</reference>
<dbReference type="Pfam" id="PF03958">
    <property type="entry name" value="Secretin_N"/>
    <property type="match status" value="1"/>
</dbReference>
<dbReference type="Pfam" id="PF07660">
    <property type="entry name" value="STN"/>
    <property type="match status" value="1"/>
</dbReference>
<feature type="signal peptide" evidence="8">
    <location>
        <begin position="1"/>
        <end position="27"/>
    </location>
</feature>
<evidence type="ECO:0000256" key="4">
    <source>
        <dbReference type="ARBA" id="ARBA00023237"/>
    </source>
</evidence>
<accession>A0A6B3N5H6</accession>
<comment type="subcellular location">
    <subcellularLocation>
        <location evidence="6">Cell outer membrane</location>
    </subcellularLocation>
</comment>
<dbReference type="Gene3D" id="3.30.1370.120">
    <property type="match status" value="1"/>
</dbReference>
<dbReference type="GO" id="GO:0009306">
    <property type="term" value="P:protein secretion"/>
    <property type="evidence" value="ECO:0007669"/>
    <property type="project" value="InterPro"/>
</dbReference>
<feature type="chain" id="PRO_5025534001" evidence="8">
    <location>
        <begin position="28"/>
        <end position="857"/>
    </location>
</feature>